<dbReference type="Proteomes" id="UP001162800">
    <property type="component" value="Chromosome"/>
</dbReference>
<dbReference type="RefSeq" id="WP_231045004.1">
    <property type="nucleotide sequence ID" value="NZ_CP106881.1"/>
</dbReference>
<dbReference type="EMBL" id="CP106881">
    <property type="protein sequence ID" value="UYG51109.1"/>
    <property type="molecule type" value="Genomic_DNA"/>
</dbReference>
<reference evidence="1" key="1">
    <citation type="submission" date="2022-09" db="EMBL/GenBank/DDBJ databases">
        <title>The complete genome of Acidovorax sp. 5MLIR.</title>
        <authorList>
            <person name="Liu L."/>
            <person name="Yue J."/>
            <person name="Yang F."/>
            <person name="Yuan J."/>
            <person name="Li L."/>
        </authorList>
    </citation>
    <scope>NUCLEOTIDE SEQUENCE</scope>
    <source>
        <strain evidence="1">5MLIR</strain>
    </source>
</reference>
<evidence type="ECO:0000313" key="2">
    <source>
        <dbReference type="Proteomes" id="UP001162800"/>
    </source>
</evidence>
<sequence length="150" mass="15655">MTPFSLDSSMTSMGGVFYPTGHVFAMVPSDDVAHAAAEALHALGYAGAVRHATPEAILADIVPTLGVEENELSAVGMEGEIVRRIGGLAQQGQHGLLVALGHDDAHEVADVLNAYGATAAFHYRELVIEELAPEEGDDGWEDDGDDGDGD</sequence>
<protein>
    <submittedName>
        <fullName evidence="1">Uncharacterized protein</fullName>
    </submittedName>
</protein>
<accession>A0ABY6G9E1</accession>
<keyword evidence="2" id="KW-1185">Reference proteome</keyword>
<organism evidence="1 2">
    <name type="scientific">Comamonas endophytica</name>
    <dbReference type="NCBI Taxonomy" id="2949090"/>
    <lineage>
        <taxon>Bacteria</taxon>
        <taxon>Pseudomonadati</taxon>
        <taxon>Pseudomonadota</taxon>
        <taxon>Betaproteobacteria</taxon>
        <taxon>Burkholderiales</taxon>
        <taxon>Comamonadaceae</taxon>
        <taxon>Comamonas</taxon>
    </lineage>
</organism>
<evidence type="ECO:0000313" key="1">
    <source>
        <dbReference type="EMBL" id="UYG51109.1"/>
    </source>
</evidence>
<gene>
    <name evidence="1" type="ORF">M9799_13555</name>
</gene>
<proteinExistence type="predicted"/>
<name>A0ABY6G9E1_9BURK</name>